<protein>
    <recommendedName>
        <fullName evidence="4">Vacuolar protein sorting-associated protein 13 second N-terminal domain-containing protein</fullName>
    </recommendedName>
</protein>
<keyword evidence="3" id="KW-1185">Reference proteome</keyword>
<name>A0AAV8RL85_ENSVE</name>
<gene>
    <name evidence="2" type="ORF">OPV22_010354</name>
</gene>
<dbReference type="PANTHER" id="PTHR35714:SF1">
    <property type="entry name" value="OS02G0715300 PROTEIN"/>
    <property type="match status" value="1"/>
</dbReference>
<reference evidence="2 3" key="1">
    <citation type="submission" date="2022-12" db="EMBL/GenBank/DDBJ databases">
        <title>Chromosome-scale assembly of the Ensete ventricosum genome.</title>
        <authorList>
            <person name="Dussert Y."/>
            <person name="Stocks J."/>
            <person name="Wendawek A."/>
            <person name="Woldeyes F."/>
            <person name="Nichols R.A."/>
            <person name="Borrell J.S."/>
        </authorList>
    </citation>
    <scope>NUCLEOTIDE SEQUENCE [LARGE SCALE GENOMIC DNA]</scope>
    <source>
        <strain evidence="3">cv. Maze</strain>
        <tissue evidence="2">Seeds</tissue>
    </source>
</reference>
<organism evidence="2 3">
    <name type="scientific">Ensete ventricosum</name>
    <name type="common">Abyssinian banana</name>
    <name type="synonym">Musa ensete</name>
    <dbReference type="NCBI Taxonomy" id="4639"/>
    <lineage>
        <taxon>Eukaryota</taxon>
        <taxon>Viridiplantae</taxon>
        <taxon>Streptophyta</taxon>
        <taxon>Embryophyta</taxon>
        <taxon>Tracheophyta</taxon>
        <taxon>Spermatophyta</taxon>
        <taxon>Magnoliopsida</taxon>
        <taxon>Liliopsida</taxon>
        <taxon>Zingiberales</taxon>
        <taxon>Musaceae</taxon>
        <taxon>Ensete</taxon>
    </lineage>
</organism>
<evidence type="ECO:0000256" key="1">
    <source>
        <dbReference type="SAM" id="MobiDB-lite"/>
    </source>
</evidence>
<dbReference type="AlphaFoldDB" id="A0AAV8RL85"/>
<evidence type="ECO:0000313" key="2">
    <source>
        <dbReference type="EMBL" id="KAJ8499802.1"/>
    </source>
</evidence>
<dbReference type="PANTHER" id="PTHR35714">
    <property type="entry name" value="OS02G0715300 PROTEIN"/>
    <property type="match status" value="1"/>
</dbReference>
<sequence>MHQHNQPVNFSQEFDVFPFSSLVPPNAQEPHRGARQRSSSSSRSPDSTMGSLFENLQKKRFFLPTMPYQDDLPTFQAQKDTHLIGLRKRISSYSVKIQPLSTASSGWGFSKSQSMSSIGEFAGGPLRRWWDRWWGWVLSRKPAFAQDIEMNEEETALLGCHTKGSWQHILYKLRSEVRKLVRSNTTLPTTQGFRYDSFSYSHNFDDGKREEQ</sequence>
<dbReference type="Proteomes" id="UP001222027">
    <property type="component" value="Unassembled WGS sequence"/>
</dbReference>
<proteinExistence type="predicted"/>
<comment type="caution">
    <text evidence="2">The sequence shown here is derived from an EMBL/GenBank/DDBJ whole genome shotgun (WGS) entry which is preliminary data.</text>
</comment>
<accession>A0AAV8RL85</accession>
<dbReference type="EMBL" id="JAQQAF010000003">
    <property type="protein sequence ID" value="KAJ8499802.1"/>
    <property type="molecule type" value="Genomic_DNA"/>
</dbReference>
<evidence type="ECO:0000313" key="3">
    <source>
        <dbReference type="Proteomes" id="UP001222027"/>
    </source>
</evidence>
<evidence type="ECO:0008006" key="4">
    <source>
        <dbReference type="Google" id="ProtNLM"/>
    </source>
</evidence>
<feature type="region of interest" description="Disordered" evidence="1">
    <location>
        <begin position="21"/>
        <end position="49"/>
    </location>
</feature>